<keyword evidence="4" id="KW-0503">Monooxygenase</keyword>
<dbReference type="EMBL" id="CP046173">
    <property type="protein sequence ID" value="QIS20382.1"/>
    <property type="molecule type" value="Genomic_DNA"/>
</dbReference>
<dbReference type="SUPFAM" id="SSF51679">
    <property type="entry name" value="Bacterial luciferase-like"/>
    <property type="match status" value="1"/>
</dbReference>
<keyword evidence="3 6" id="KW-0560">Oxidoreductase</keyword>
<dbReference type="Gene3D" id="3.20.20.30">
    <property type="entry name" value="Luciferase-like domain"/>
    <property type="match status" value="1"/>
</dbReference>
<dbReference type="InterPro" id="IPR050172">
    <property type="entry name" value="SsuD_RutA_monooxygenase"/>
</dbReference>
<dbReference type="Proteomes" id="UP000500953">
    <property type="component" value="Chromosome"/>
</dbReference>
<evidence type="ECO:0000313" key="6">
    <source>
        <dbReference type="EMBL" id="QIS20382.1"/>
    </source>
</evidence>
<sequence length="272" mass="29482">MQIGIVTFVTDEGIGGPKLGVALEERGFDSLFLAEHSHIPASRATPYPDGDELPRVYYRTVDPFVTLGAVAAVTERLILGTAVTLLIQRDVIHTAKEVATLDRISNGRFVFGVGAGWNREEMADHGTDPRTRGALLDEQLEAIRAIWTNELAEYHGRFIDFDPMYSWPKPVQQPHPPIFVGGGEAGARRAIRHGIGWFPTAITDPAAVPAQLAQLEGNDLPVIAGAGPDPALLDAYAEAGVQTVVLGLPTTPEPETLRTLDEFAELANRYRS</sequence>
<dbReference type="RefSeq" id="WP_167487728.1">
    <property type="nucleotide sequence ID" value="NZ_CP046173.1"/>
</dbReference>
<gene>
    <name evidence="6" type="ORF">F6W96_20865</name>
</gene>
<proteinExistence type="predicted"/>
<dbReference type="InterPro" id="IPR011251">
    <property type="entry name" value="Luciferase-like_dom"/>
</dbReference>
<evidence type="ECO:0000256" key="4">
    <source>
        <dbReference type="ARBA" id="ARBA00023033"/>
    </source>
</evidence>
<protein>
    <submittedName>
        <fullName evidence="6">TIGR03619 family F420-dependent LLM class oxidoreductase</fullName>
        <ecNumber evidence="6">1.-.-.-</ecNumber>
    </submittedName>
</protein>
<evidence type="ECO:0000256" key="3">
    <source>
        <dbReference type="ARBA" id="ARBA00023002"/>
    </source>
</evidence>
<dbReference type="GO" id="GO:0046306">
    <property type="term" value="P:alkanesulfonate catabolic process"/>
    <property type="evidence" value="ECO:0007669"/>
    <property type="project" value="TreeGrafter"/>
</dbReference>
<dbReference type="Pfam" id="PF00296">
    <property type="entry name" value="Bac_luciferase"/>
    <property type="match status" value="1"/>
</dbReference>
<dbReference type="InterPro" id="IPR036661">
    <property type="entry name" value="Luciferase-like_sf"/>
</dbReference>
<evidence type="ECO:0000313" key="7">
    <source>
        <dbReference type="Proteomes" id="UP000500953"/>
    </source>
</evidence>
<feature type="domain" description="Luciferase-like" evidence="5">
    <location>
        <begin position="19"/>
        <end position="214"/>
    </location>
</feature>
<dbReference type="AlphaFoldDB" id="A0A6G9Z4H8"/>
<dbReference type="NCBIfam" id="TIGR03619">
    <property type="entry name" value="F420_Rv2161c"/>
    <property type="match status" value="1"/>
</dbReference>
<keyword evidence="2" id="KW-0288">FMN</keyword>
<reference evidence="6 7" key="1">
    <citation type="journal article" date="2019" name="ACS Chem. Biol.">
        <title>Identification and Mobilization of a Cryptic Antibiotic Biosynthesis Gene Locus from a Human-Pathogenic Nocardia Isolate.</title>
        <authorList>
            <person name="Herisse M."/>
            <person name="Ishida K."/>
            <person name="Porter J.L."/>
            <person name="Howden B."/>
            <person name="Hertweck C."/>
            <person name="Stinear T.P."/>
            <person name="Pidot S.J."/>
        </authorList>
    </citation>
    <scope>NUCLEOTIDE SEQUENCE [LARGE SCALE GENOMIC DNA]</scope>
    <source>
        <strain evidence="6 7">AUSMDU00012715</strain>
    </source>
</reference>
<dbReference type="InterPro" id="IPR019921">
    <property type="entry name" value="Lucif-like_OxRdtase_Rv2161c"/>
</dbReference>
<evidence type="ECO:0000259" key="5">
    <source>
        <dbReference type="Pfam" id="PF00296"/>
    </source>
</evidence>
<accession>A0A6G9Z4H8</accession>
<dbReference type="EC" id="1.-.-.-" evidence="6"/>
<dbReference type="PANTHER" id="PTHR42847:SF4">
    <property type="entry name" value="ALKANESULFONATE MONOOXYGENASE-RELATED"/>
    <property type="match status" value="1"/>
</dbReference>
<keyword evidence="1" id="KW-0285">Flavoprotein</keyword>
<evidence type="ECO:0000256" key="2">
    <source>
        <dbReference type="ARBA" id="ARBA00022643"/>
    </source>
</evidence>
<evidence type="ECO:0000256" key="1">
    <source>
        <dbReference type="ARBA" id="ARBA00022630"/>
    </source>
</evidence>
<dbReference type="GO" id="GO:0008726">
    <property type="term" value="F:alkanesulfonate monooxygenase activity"/>
    <property type="evidence" value="ECO:0007669"/>
    <property type="project" value="TreeGrafter"/>
</dbReference>
<name>A0A6G9Z4H8_9NOCA</name>
<dbReference type="PANTHER" id="PTHR42847">
    <property type="entry name" value="ALKANESULFONATE MONOOXYGENASE"/>
    <property type="match status" value="1"/>
</dbReference>
<organism evidence="6 7">
    <name type="scientific">Nocardia terpenica</name>
    <dbReference type="NCBI Taxonomy" id="455432"/>
    <lineage>
        <taxon>Bacteria</taxon>
        <taxon>Bacillati</taxon>
        <taxon>Actinomycetota</taxon>
        <taxon>Actinomycetes</taxon>
        <taxon>Mycobacteriales</taxon>
        <taxon>Nocardiaceae</taxon>
        <taxon>Nocardia</taxon>
    </lineage>
</organism>